<dbReference type="EMBL" id="CP005935">
    <property type="protein sequence ID" value="AHA70321.1"/>
    <property type="molecule type" value="Genomic_DNA"/>
</dbReference>
<evidence type="ECO:0000313" key="2">
    <source>
        <dbReference type="Proteomes" id="UP000018566"/>
    </source>
</evidence>
<protein>
    <submittedName>
        <fullName evidence="1">Uncharacterized protein</fullName>
    </submittedName>
</protein>
<accession>A0A9W3KER4</accession>
<dbReference type="KEGG" id="bthu:YBT1518_05595"/>
<dbReference type="AlphaFoldDB" id="A0A9W3KER4"/>
<reference evidence="1 2" key="1">
    <citation type="submission" date="2013-05" db="EMBL/GenBank/DDBJ databases">
        <title>Complete genome sequence of Bacillus thuringiensis YBT-1518, a typical strain with high toxicity to nematode.</title>
        <authorList>
            <person name="Wang P."/>
            <person name="Zhang C."/>
            <person name="Guo M."/>
            <person name="Guo S."/>
            <person name="Zhu Y."/>
            <person name="Zheng J."/>
            <person name="Zhu L."/>
            <person name="Ruan L."/>
            <person name="Peng D."/>
            <person name="Sun M."/>
        </authorList>
    </citation>
    <scope>NUCLEOTIDE SEQUENCE [LARGE SCALE GENOMIC DNA]</scope>
    <source>
        <strain evidence="1 2">YBT-1518</strain>
    </source>
</reference>
<proteinExistence type="predicted"/>
<sequence length="48" mass="5372">MKMLPWVLYPSFLKLGGYGGIWYFFGFVGELDVGLVVSLGDNALEICR</sequence>
<gene>
    <name evidence="1" type="ORF">YBT1518_05595</name>
</gene>
<name>A0A9W3KER4_BACTU</name>
<organism evidence="1 2">
    <name type="scientific">Bacillus thuringiensis YBT-1518</name>
    <dbReference type="NCBI Taxonomy" id="529122"/>
    <lineage>
        <taxon>Bacteria</taxon>
        <taxon>Bacillati</taxon>
        <taxon>Bacillota</taxon>
        <taxon>Bacilli</taxon>
        <taxon>Bacillales</taxon>
        <taxon>Bacillaceae</taxon>
        <taxon>Bacillus</taxon>
        <taxon>Bacillus cereus group</taxon>
    </lineage>
</organism>
<evidence type="ECO:0000313" key="1">
    <source>
        <dbReference type="EMBL" id="AHA70321.1"/>
    </source>
</evidence>
<dbReference type="Proteomes" id="UP000018566">
    <property type="component" value="Chromosome"/>
</dbReference>